<name>A0A8H6SCC8_MYCCL</name>
<dbReference type="Proteomes" id="UP000613580">
    <property type="component" value="Unassembled WGS sequence"/>
</dbReference>
<evidence type="ECO:0000313" key="3">
    <source>
        <dbReference type="Proteomes" id="UP000613580"/>
    </source>
</evidence>
<evidence type="ECO:0000313" key="2">
    <source>
        <dbReference type="EMBL" id="KAF7295737.1"/>
    </source>
</evidence>
<accession>A0A8H6SCC8</accession>
<organism evidence="2 3">
    <name type="scientific">Mycena chlorophos</name>
    <name type="common">Agaric fungus</name>
    <name type="synonym">Agaricus chlorophos</name>
    <dbReference type="NCBI Taxonomy" id="658473"/>
    <lineage>
        <taxon>Eukaryota</taxon>
        <taxon>Fungi</taxon>
        <taxon>Dikarya</taxon>
        <taxon>Basidiomycota</taxon>
        <taxon>Agaricomycotina</taxon>
        <taxon>Agaricomycetes</taxon>
        <taxon>Agaricomycetidae</taxon>
        <taxon>Agaricales</taxon>
        <taxon>Marasmiineae</taxon>
        <taxon>Mycenaceae</taxon>
        <taxon>Mycena</taxon>
    </lineage>
</organism>
<keyword evidence="3" id="KW-1185">Reference proteome</keyword>
<sequence length="237" mass="25788">MDMDTAGPGTLRSSPVSERKTEEDEQTIREDDGDGQMVRTPLSPTYLIHPHLCHPSLRAAAPPHSKISTTYNPSYTPSTPAPTSSCSTTSHSSSHKASTPTPGVPSLPGHTQTHAPFSNASSVVPPRPTGLLEFLLLKLQSALRATPHSHSQLPHHQRLASALNFLASPMPRVSLARHRALFLSISKGITTVAHLKCLAKRWDPYHEMFTSAHPKITPFESLVLEMGLERLREGPEA</sequence>
<proteinExistence type="predicted"/>
<dbReference type="EMBL" id="JACAZE010000018">
    <property type="protein sequence ID" value="KAF7295737.1"/>
    <property type="molecule type" value="Genomic_DNA"/>
</dbReference>
<feature type="region of interest" description="Disordered" evidence="1">
    <location>
        <begin position="1"/>
        <end position="41"/>
    </location>
</feature>
<feature type="compositionally biased region" description="Polar residues" evidence="1">
    <location>
        <begin position="109"/>
        <end position="122"/>
    </location>
</feature>
<gene>
    <name evidence="2" type="ORF">HMN09_01116000</name>
</gene>
<feature type="compositionally biased region" description="Basic and acidic residues" evidence="1">
    <location>
        <begin position="17"/>
        <end position="30"/>
    </location>
</feature>
<comment type="caution">
    <text evidence="2">The sequence shown here is derived from an EMBL/GenBank/DDBJ whole genome shotgun (WGS) entry which is preliminary data.</text>
</comment>
<reference evidence="2" key="1">
    <citation type="submission" date="2020-05" db="EMBL/GenBank/DDBJ databases">
        <title>Mycena genomes resolve the evolution of fungal bioluminescence.</title>
        <authorList>
            <person name="Tsai I.J."/>
        </authorList>
    </citation>
    <scope>NUCLEOTIDE SEQUENCE</scope>
    <source>
        <strain evidence="2">110903Hualien_Pintung</strain>
    </source>
</reference>
<feature type="compositionally biased region" description="Low complexity" evidence="1">
    <location>
        <begin position="68"/>
        <end position="101"/>
    </location>
</feature>
<feature type="region of interest" description="Disordered" evidence="1">
    <location>
        <begin position="64"/>
        <end position="122"/>
    </location>
</feature>
<evidence type="ECO:0000256" key="1">
    <source>
        <dbReference type="SAM" id="MobiDB-lite"/>
    </source>
</evidence>
<dbReference type="AlphaFoldDB" id="A0A8H6SCC8"/>
<protein>
    <submittedName>
        <fullName evidence="2">Uncharacterized protein</fullName>
    </submittedName>
</protein>